<dbReference type="Proteomes" id="UP001307705">
    <property type="component" value="Unassembled WGS sequence"/>
</dbReference>
<feature type="chain" id="PRO_5046815220" description="Outer membrane protein beta-barrel domain-containing protein" evidence="1">
    <location>
        <begin position="20"/>
        <end position="179"/>
    </location>
</feature>
<evidence type="ECO:0000313" key="2">
    <source>
        <dbReference type="EMBL" id="GMQ34218.1"/>
    </source>
</evidence>
<gene>
    <name evidence="2" type="ORF">Ataiwa_24900</name>
</gene>
<comment type="caution">
    <text evidence="2">The sequence shown here is derived from an EMBL/GenBank/DDBJ whole genome shotgun (WGS) entry which is preliminary data.</text>
</comment>
<evidence type="ECO:0000313" key="3">
    <source>
        <dbReference type="Proteomes" id="UP001307705"/>
    </source>
</evidence>
<dbReference type="RefSeq" id="WP_338229045.1">
    <property type="nucleotide sequence ID" value="NZ_BTPE01000008.1"/>
</dbReference>
<evidence type="ECO:0008006" key="4">
    <source>
        <dbReference type="Google" id="ProtNLM"/>
    </source>
</evidence>
<accession>A0ABQ6Q2C2</accession>
<keyword evidence="3" id="KW-1185">Reference proteome</keyword>
<reference evidence="2 3" key="1">
    <citation type="submission" date="2023-08" db="EMBL/GenBank/DDBJ databases">
        <title>Draft genome sequence of Algoriphagus taiwanensis.</title>
        <authorList>
            <person name="Takatani N."/>
            <person name="Hosokawa M."/>
            <person name="Sawabe T."/>
        </authorList>
    </citation>
    <scope>NUCLEOTIDE SEQUENCE [LARGE SCALE GENOMIC DNA]</scope>
    <source>
        <strain evidence="2 3">JCM 19755</strain>
    </source>
</reference>
<name>A0ABQ6Q2C2_9BACT</name>
<protein>
    <recommendedName>
        <fullName evidence="4">Outer membrane protein beta-barrel domain-containing protein</fullName>
    </recommendedName>
</protein>
<sequence>MKYVLIFILGFLVSSSAFAQDKEEEKEEFAPQIRVALITANSHVPKAFEGDKKVAIIPAWGFDVDYYFHSRWSVALQADLKLQSFEVEDEGAFLERNYPFSLAPVVHYHLKRHWSFYAGPGWEFEKNENLYFWKIGSEYSFEMSETFEIALSIAYENKQEIYDSWTFGIAFNKRIWKKE</sequence>
<organism evidence="2 3">
    <name type="scientific">Algoriphagus taiwanensis</name>
    <dbReference type="NCBI Taxonomy" id="1445656"/>
    <lineage>
        <taxon>Bacteria</taxon>
        <taxon>Pseudomonadati</taxon>
        <taxon>Bacteroidota</taxon>
        <taxon>Cytophagia</taxon>
        <taxon>Cytophagales</taxon>
        <taxon>Cyclobacteriaceae</taxon>
        <taxon>Algoriphagus</taxon>
    </lineage>
</organism>
<dbReference type="EMBL" id="BTPE01000008">
    <property type="protein sequence ID" value="GMQ34218.1"/>
    <property type="molecule type" value="Genomic_DNA"/>
</dbReference>
<evidence type="ECO:0000256" key="1">
    <source>
        <dbReference type="SAM" id="SignalP"/>
    </source>
</evidence>
<keyword evidence="1" id="KW-0732">Signal</keyword>
<proteinExistence type="predicted"/>
<feature type="signal peptide" evidence="1">
    <location>
        <begin position="1"/>
        <end position="19"/>
    </location>
</feature>